<protein>
    <submittedName>
        <fullName evidence="1">Uncharacterized protein</fullName>
    </submittedName>
</protein>
<evidence type="ECO:0000313" key="1">
    <source>
        <dbReference type="EMBL" id="MPN60556.1"/>
    </source>
</evidence>
<accession>A0A645JAV7</accession>
<dbReference type="EMBL" id="VSSQ01135981">
    <property type="protein sequence ID" value="MPN60556.1"/>
    <property type="molecule type" value="Genomic_DNA"/>
</dbReference>
<dbReference type="AlphaFoldDB" id="A0A645JAV7"/>
<organism evidence="1">
    <name type="scientific">bioreactor metagenome</name>
    <dbReference type="NCBI Taxonomy" id="1076179"/>
    <lineage>
        <taxon>unclassified sequences</taxon>
        <taxon>metagenomes</taxon>
        <taxon>ecological metagenomes</taxon>
    </lineage>
</organism>
<comment type="caution">
    <text evidence="1">The sequence shown here is derived from an EMBL/GenBank/DDBJ whole genome shotgun (WGS) entry which is preliminary data.</text>
</comment>
<sequence>MAFKADGAVVKRGGKDRRVKTEIPACFFKLLKGKYAPAALLVARLKIAGGKPADFAVFNQIYHFTISGVYFARRRFKKTFRSASTIAN</sequence>
<proteinExistence type="predicted"/>
<gene>
    <name evidence="1" type="ORF">SDC9_208285</name>
</gene>
<name>A0A645JAV7_9ZZZZ</name>
<reference evidence="1" key="1">
    <citation type="submission" date="2019-08" db="EMBL/GenBank/DDBJ databases">
        <authorList>
            <person name="Kucharzyk K."/>
            <person name="Murdoch R.W."/>
            <person name="Higgins S."/>
            <person name="Loffler F."/>
        </authorList>
    </citation>
    <scope>NUCLEOTIDE SEQUENCE</scope>
</reference>